<proteinExistence type="predicted"/>
<sequence>MISLARSIQRFHGQKFLINLAYKQQLKELGICATMDWLNYSAGQLVSDSPTTRCRRVAAEDGTVYYFKRYYYSTKNSLLFWMRPGKATVEVWAYRQLIGLEIPTLEVVAFSERRVLGLLKSAFIVTRAISDSMDLEYFALNIWYQMPDPMRRQVYDEISNQLVDQVRKAHRGRFFHHDLKWRNILVRKEGAHYSTVWIDAPRASNMLFRGRRGVVVDLAGLARIAISLLSHYDRMRFVCKYLGSKRKPGDAKQLYQEVASNLSRRLPSAVVLPPRKQG</sequence>
<dbReference type="PROSITE" id="PS00108">
    <property type="entry name" value="PROTEIN_KINASE_ST"/>
    <property type="match status" value="1"/>
</dbReference>
<accession>A0A3B1B5E9</accession>
<dbReference type="EMBL" id="UOFX01000006">
    <property type="protein sequence ID" value="VAX05500.1"/>
    <property type="molecule type" value="Genomic_DNA"/>
</dbReference>
<evidence type="ECO:0008006" key="2">
    <source>
        <dbReference type="Google" id="ProtNLM"/>
    </source>
</evidence>
<gene>
    <name evidence="1" type="ORF">MNBD_GAMMA26-1590</name>
</gene>
<dbReference type="GO" id="GO:0004672">
    <property type="term" value="F:protein kinase activity"/>
    <property type="evidence" value="ECO:0007669"/>
    <property type="project" value="InterPro"/>
</dbReference>
<organism evidence="1">
    <name type="scientific">hydrothermal vent metagenome</name>
    <dbReference type="NCBI Taxonomy" id="652676"/>
    <lineage>
        <taxon>unclassified sequences</taxon>
        <taxon>metagenomes</taxon>
        <taxon>ecological metagenomes</taxon>
    </lineage>
</organism>
<reference evidence="1" key="1">
    <citation type="submission" date="2018-06" db="EMBL/GenBank/DDBJ databases">
        <authorList>
            <person name="Zhirakovskaya E."/>
        </authorList>
    </citation>
    <scope>NUCLEOTIDE SEQUENCE</scope>
</reference>
<dbReference type="AlphaFoldDB" id="A0A3B1B5E9"/>
<protein>
    <recommendedName>
        <fullName evidence="2">Protein kinase domain-containing protein</fullName>
    </recommendedName>
</protein>
<dbReference type="SUPFAM" id="SSF56112">
    <property type="entry name" value="Protein kinase-like (PK-like)"/>
    <property type="match status" value="1"/>
</dbReference>
<dbReference type="InterPro" id="IPR008271">
    <property type="entry name" value="Ser/Thr_kinase_AS"/>
</dbReference>
<dbReference type="Pfam" id="PF06293">
    <property type="entry name" value="Kdo"/>
    <property type="match status" value="1"/>
</dbReference>
<name>A0A3B1B5E9_9ZZZZ</name>
<dbReference type="InterPro" id="IPR011009">
    <property type="entry name" value="Kinase-like_dom_sf"/>
</dbReference>
<evidence type="ECO:0000313" key="1">
    <source>
        <dbReference type="EMBL" id="VAX05500.1"/>
    </source>
</evidence>